<protein>
    <submittedName>
        <fullName evidence="3">Uncharacterized protein</fullName>
    </submittedName>
</protein>
<feature type="compositionally biased region" description="Low complexity" evidence="1">
    <location>
        <begin position="52"/>
        <end position="65"/>
    </location>
</feature>
<comment type="caution">
    <text evidence="3">The sequence shown here is derived from an EMBL/GenBank/DDBJ whole genome shotgun (WGS) entry which is preliminary data.</text>
</comment>
<keyword evidence="2" id="KW-0472">Membrane</keyword>
<feature type="transmembrane region" description="Helical" evidence="2">
    <location>
        <begin position="366"/>
        <end position="387"/>
    </location>
</feature>
<feature type="compositionally biased region" description="Polar residues" evidence="1">
    <location>
        <begin position="609"/>
        <end position="643"/>
    </location>
</feature>
<feature type="transmembrane region" description="Helical" evidence="2">
    <location>
        <begin position="196"/>
        <end position="214"/>
    </location>
</feature>
<organism evidence="3 4">
    <name type="scientific">Colletotrichum liriopes</name>
    <dbReference type="NCBI Taxonomy" id="708192"/>
    <lineage>
        <taxon>Eukaryota</taxon>
        <taxon>Fungi</taxon>
        <taxon>Dikarya</taxon>
        <taxon>Ascomycota</taxon>
        <taxon>Pezizomycotina</taxon>
        <taxon>Sordariomycetes</taxon>
        <taxon>Hypocreomycetidae</taxon>
        <taxon>Glomerellales</taxon>
        <taxon>Glomerellaceae</taxon>
        <taxon>Colletotrichum</taxon>
        <taxon>Colletotrichum spaethianum species complex</taxon>
    </lineage>
</organism>
<name>A0AA37GAP1_9PEZI</name>
<evidence type="ECO:0000256" key="1">
    <source>
        <dbReference type="SAM" id="MobiDB-lite"/>
    </source>
</evidence>
<dbReference type="Proteomes" id="UP001055172">
    <property type="component" value="Unassembled WGS sequence"/>
</dbReference>
<feature type="region of interest" description="Disordered" evidence="1">
    <location>
        <begin position="524"/>
        <end position="559"/>
    </location>
</feature>
<gene>
    <name evidence="3" type="ORF">ColLi_00213</name>
</gene>
<evidence type="ECO:0000313" key="4">
    <source>
        <dbReference type="Proteomes" id="UP001055172"/>
    </source>
</evidence>
<sequence length="643" mass="71857">MTPCGGTPGGLGDELGTRCLLVQCCATLDERTDTRLIPPPPAPCDPADPRRTSTSTSPSTSTSITNRQNGPPRPRPPLLPPGANASDTVLGGVHFNRTVLDFWNYTLYTNGTVSNGSNCYVTEQPHTPVYLFPNGSFVNSTWCYDPINPIGTRAGVGVGFGVVYGMALMLVLANLKKHGKSYLPTSKRFYPIGRRWQWYYAIMVCVAAFISLFTNIDVDRFYVIGLPIIINSFFWFLLQQFTMALVWEAVRHWGSWSERQAIDPDPFSLREGDRRSKIEFWTPLWFYLWLWLNFFLIIPRNWGEIEKQRSPDQTAARAAPSATDARFKAATFCLVVCWLTIVASLRHSIKHYYPRNRGLLNKARGFLRYTPWRFVFIIPLTACLIAYQGLVSWNFAYSVLNAKASLAAVYAGGYGPALLILYIQIAYGFLSPNEDKELIRQRRERGTQIDREMGYVPKPAWWKRVKNNDHLVGRMTMRERIAMNVRELGGGNATNRGVHQNIEVMANEREQADREIEMANMGRGNSATAESAPVPVRPGFDAAKGSTFTSYGGKSDRRRNERALNAAAELLFPVAGASRPDRTSELMQDGPPPSYTDNPGAGRGRRPDSLSTPPDPSQRSNSTSTAVSITGQQPQQVKSMLDI</sequence>
<feature type="region of interest" description="Disordered" evidence="1">
    <location>
        <begin position="575"/>
        <end position="643"/>
    </location>
</feature>
<feature type="compositionally biased region" description="Pro residues" evidence="1">
    <location>
        <begin position="37"/>
        <end position="46"/>
    </location>
</feature>
<dbReference type="Pfam" id="PF10361">
    <property type="entry name" value="DUF2434"/>
    <property type="match status" value="1"/>
</dbReference>
<feature type="transmembrane region" description="Helical" evidence="2">
    <location>
        <begin position="154"/>
        <end position="175"/>
    </location>
</feature>
<feature type="transmembrane region" description="Helical" evidence="2">
    <location>
        <begin position="327"/>
        <end position="345"/>
    </location>
</feature>
<keyword evidence="4" id="KW-1185">Reference proteome</keyword>
<feature type="transmembrane region" description="Helical" evidence="2">
    <location>
        <begin position="284"/>
        <end position="302"/>
    </location>
</feature>
<evidence type="ECO:0000256" key="2">
    <source>
        <dbReference type="SAM" id="Phobius"/>
    </source>
</evidence>
<dbReference type="InterPro" id="IPR018830">
    <property type="entry name" value="DUF2434"/>
</dbReference>
<dbReference type="AlphaFoldDB" id="A0AA37GAP1"/>
<feature type="transmembrane region" description="Helical" evidence="2">
    <location>
        <begin position="220"/>
        <end position="238"/>
    </location>
</feature>
<feature type="transmembrane region" description="Helical" evidence="2">
    <location>
        <begin position="407"/>
        <end position="430"/>
    </location>
</feature>
<evidence type="ECO:0000313" key="3">
    <source>
        <dbReference type="EMBL" id="GJC77375.1"/>
    </source>
</evidence>
<reference evidence="3 4" key="1">
    <citation type="submission" date="2021-07" db="EMBL/GenBank/DDBJ databases">
        <title>Genome data of Colletotrichum spaethianum.</title>
        <authorList>
            <person name="Utami Y.D."/>
            <person name="Hiruma K."/>
        </authorList>
    </citation>
    <scope>NUCLEOTIDE SEQUENCE [LARGE SCALE GENOMIC DNA]</scope>
    <source>
        <strain evidence="3 4">MAFF 242679</strain>
    </source>
</reference>
<proteinExistence type="predicted"/>
<feature type="region of interest" description="Disordered" evidence="1">
    <location>
        <begin position="35"/>
        <end position="85"/>
    </location>
</feature>
<accession>A0AA37GAP1</accession>
<feature type="compositionally biased region" description="Pro residues" evidence="1">
    <location>
        <begin position="71"/>
        <end position="80"/>
    </location>
</feature>
<keyword evidence="2" id="KW-1133">Transmembrane helix</keyword>
<keyword evidence="2" id="KW-0812">Transmembrane</keyword>
<dbReference type="EMBL" id="BPPX01000001">
    <property type="protein sequence ID" value="GJC77375.1"/>
    <property type="molecule type" value="Genomic_DNA"/>
</dbReference>